<sequence>MTCIEASASNFDKAGCRILSEKVCSLREVIGLRINGLDKMLRGRITSLSSNQADVSFVFEEPTPSEKRRERRREVSIPVQVYDRARTISMHCRIIDASKSGCRLEGPCVQALPSDISLQIRGLGLPVDGRVVWCRDGHAGVELLWEFSSRGDMRALGQGGRGADGSSGDEPTDGGKKRRRRGGAFGSRS</sequence>
<gene>
    <name evidence="3" type="ORF">ACFSC7_06855</name>
</gene>
<evidence type="ECO:0000256" key="1">
    <source>
        <dbReference type="SAM" id="MobiDB-lite"/>
    </source>
</evidence>
<keyword evidence="4" id="KW-1185">Reference proteome</keyword>
<feature type="region of interest" description="Disordered" evidence="1">
    <location>
        <begin position="155"/>
        <end position="189"/>
    </location>
</feature>
<feature type="domain" description="PilZ" evidence="2">
    <location>
        <begin position="66"/>
        <end position="145"/>
    </location>
</feature>
<dbReference type="Gene3D" id="2.40.10.220">
    <property type="entry name" value="predicted glycosyltransferase like domains"/>
    <property type="match status" value="1"/>
</dbReference>
<evidence type="ECO:0000313" key="3">
    <source>
        <dbReference type="EMBL" id="MFD1695230.1"/>
    </source>
</evidence>
<evidence type="ECO:0000313" key="4">
    <source>
        <dbReference type="Proteomes" id="UP001597327"/>
    </source>
</evidence>
<evidence type="ECO:0000259" key="2">
    <source>
        <dbReference type="Pfam" id="PF07238"/>
    </source>
</evidence>
<protein>
    <submittedName>
        <fullName evidence="3">PilZ domain-containing protein</fullName>
    </submittedName>
</protein>
<accession>A0ABW4JTN0</accession>
<dbReference type="EMBL" id="JBHUFA010000001">
    <property type="protein sequence ID" value="MFD1695230.1"/>
    <property type="molecule type" value="Genomic_DNA"/>
</dbReference>
<dbReference type="SUPFAM" id="SSF141371">
    <property type="entry name" value="PilZ domain-like"/>
    <property type="match status" value="1"/>
</dbReference>
<proteinExistence type="predicted"/>
<dbReference type="Proteomes" id="UP001597327">
    <property type="component" value="Unassembled WGS sequence"/>
</dbReference>
<dbReference type="Pfam" id="PF07238">
    <property type="entry name" value="PilZ"/>
    <property type="match status" value="1"/>
</dbReference>
<dbReference type="InterPro" id="IPR009875">
    <property type="entry name" value="PilZ_domain"/>
</dbReference>
<organism evidence="3 4">
    <name type="scientific">Roseibium aestuarii</name>
    <dbReference type="NCBI Taxonomy" id="2600299"/>
    <lineage>
        <taxon>Bacteria</taxon>
        <taxon>Pseudomonadati</taxon>
        <taxon>Pseudomonadota</taxon>
        <taxon>Alphaproteobacteria</taxon>
        <taxon>Hyphomicrobiales</taxon>
        <taxon>Stappiaceae</taxon>
        <taxon>Roseibium</taxon>
    </lineage>
</organism>
<comment type="caution">
    <text evidence="3">The sequence shown here is derived from an EMBL/GenBank/DDBJ whole genome shotgun (WGS) entry which is preliminary data.</text>
</comment>
<reference evidence="4" key="1">
    <citation type="journal article" date="2019" name="Int. J. Syst. Evol. Microbiol.">
        <title>The Global Catalogue of Microorganisms (GCM) 10K type strain sequencing project: providing services to taxonomists for standard genome sequencing and annotation.</title>
        <authorList>
            <consortium name="The Broad Institute Genomics Platform"/>
            <consortium name="The Broad Institute Genome Sequencing Center for Infectious Disease"/>
            <person name="Wu L."/>
            <person name="Ma J."/>
        </authorList>
    </citation>
    <scope>NUCLEOTIDE SEQUENCE [LARGE SCALE GENOMIC DNA]</scope>
    <source>
        <strain evidence="4">JCM 3369</strain>
    </source>
</reference>
<name>A0ABW4JTN0_9HYPH</name>